<name>A0A4Y9ZQ02_9AGAM</name>
<organism evidence="1 2">
    <name type="scientific">Hericium alpestre</name>
    <dbReference type="NCBI Taxonomy" id="135208"/>
    <lineage>
        <taxon>Eukaryota</taxon>
        <taxon>Fungi</taxon>
        <taxon>Dikarya</taxon>
        <taxon>Basidiomycota</taxon>
        <taxon>Agaricomycotina</taxon>
        <taxon>Agaricomycetes</taxon>
        <taxon>Russulales</taxon>
        <taxon>Hericiaceae</taxon>
        <taxon>Hericium</taxon>
    </lineage>
</organism>
<dbReference type="OrthoDB" id="3243335at2759"/>
<dbReference type="Gene3D" id="2.130.10.10">
    <property type="entry name" value="YVTN repeat-like/Quinoprotein amine dehydrogenase"/>
    <property type="match status" value="1"/>
</dbReference>
<accession>A0A4Y9ZQ02</accession>
<evidence type="ECO:0000313" key="1">
    <source>
        <dbReference type="EMBL" id="TFY75911.1"/>
    </source>
</evidence>
<sequence length="78" mass="8210">MASRSKLKTAFKKARVIAPLHTGGPVAVTADGQRLVTCVGEEAILTDLSQGLEICRFVGDTESITALCVTPNGKHLCL</sequence>
<dbReference type="AlphaFoldDB" id="A0A4Y9ZQ02"/>
<keyword evidence="2" id="KW-1185">Reference proteome</keyword>
<dbReference type="SUPFAM" id="SSF50978">
    <property type="entry name" value="WD40 repeat-like"/>
    <property type="match status" value="1"/>
</dbReference>
<gene>
    <name evidence="1" type="ORF">EWM64_g8099</name>
</gene>
<dbReference type="Proteomes" id="UP000298061">
    <property type="component" value="Unassembled WGS sequence"/>
</dbReference>
<evidence type="ECO:0008006" key="3">
    <source>
        <dbReference type="Google" id="ProtNLM"/>
    </source>
</evidence>
<evidence type="ECO:0000313" key="2">
    <source>
        <dbReference type="Proteomes" id="UP000298061"/>
    </source>
</evidence>
<protein>
    <recommendedName>
        <fullName evidence="3">Anaphase-promoting complex subunit 4 WD40 domain-containing protein</fullName>
    </recommendedName>
</protein>
<dbReference type="STRING" id="135208.A0A4Y9ZQ02"/>
<feature type="non-terminal residue" evidence="1">
    <location>
        <position position="78"/>
    </location>
</feature>
<dbReference type="InterPro" id="IPR015943">
    <property type="entry name" value="WD40/YVTN_repeat-like_dom_sf"/>
</dbReference>
<proteinExistence type="predicted"/>
<dbReference type="InterPro" id="IPR036322">
    <property type="entry name" value="WD40_repeat_dom_sf"/>
</dbReference>
<comment type="caution">
    <text evidence="1">The sequence shown here is derived from an EMBL/GenBank/DDBJ whole genome shotgun (WGS) entry which is preliminary data.</text>
</comment>
<dbReference type="EMBL" id="SFCI01001387">
    <property type="protein sequence ID" value="TFY75911.1"/>
    <property type="molecule type" value="Genomic_DNA"/>
</dbReference>
<reference evidence="1 2" key="1">
    <citation type="submission" date="2019-02" db="EMBL/GenBank/DDBJ databases">
        <title>Genome sequencing of the rare red list fungi Hericium alpestre (H. flagellum).</title>
        <authorList>
            <person name="Buettner E."/>
            <person name="Kellner H."/>
        </authorList>
    </citation>
    <scope>NUCLEOTIDE SEQUENCE [LARGE SCALE GENOMIC DNA]</scope>
    <source>
        <strain evidence="1 2">DSM 108284</strain>
    </source>
</reference>